<comment type="caution">
    <text evidence="3">The sequence shown here is derived from an EMBL/GenBank/DDBJ whole genome shotgun (WGS) entry which is preliminary data.</text>
</comment>
<dbReference type="SUPFAM" id="SSF53850">
    <property type="entry name" value="Periplasmic binding protein-like II"/>
    <property type="match status" value="1"/>
</dbReference>
<dbReference type="EMBL" id="QRDZ01000056">
    <property type="protein sequence ID" value="RED52721.1"/>
    <property type="molecule type" value="Genomic_DNA"/>
</dbReference>
<dbReference type="RefSeq" id="WP_425455580.1">
    <property type="nucleotide sequence ID" value="NZ_QRDZ01000056.1"/>
</dbReference>
<reference evidence="3 4" key="1">
    <citation type="submission" date="2018-07" db="EMBL/GenBank/DDBJ databases">
        <title>Genomic Encyclopedia of Type Strains, Phase III (KMG-III): the genomes of soil and plant-associated and newly described type strains.</title>
        <authorList>
            <person name="Whitman W."/>
        </authorList>
    </citation>
    <scope>NUCLEOTIDE SEQUENCE [LARGE SCALE GENOMIC DNA]</scope>
    <source>
        <strain evidence="3 4">CECT 7287</strain>
    </source>
</reference>
<protein>
    <submittedName>
        <fullName evidence="3">Carbohydrate ABC transporter substrate-binding protein (CUT1 family)</fullName>
    </submittedName>
</protein>
<dbReference type="Gene3D" id="3.40.190.10">
    <property type="entry name" value="Periplasmic binding protein-like II"/>
    <property type="match status" value="2"/>
</dbReference>
<sequence length="563" mass="62842">MMKKSLFSMIATVLLLSTVLAACSSSKNEGGQASSSSSAPAGSASAEGSLLTEPGTYPITKEKVTLKVMVRGNPLVEDFATNEFTKWYEEKTNVHIEWEVVPEQSMQEKLNLVLASEDYPDVIFGMNVSPAQEMIYGTQGVFLPLNDLIESQGTQTKKLFADRPDIKEAITAPGGNIYSLPEINECYHCSMSQKMWIYQPWLDKLGLEMPKTTEDLYNVLKAFKTQDPNGNGKADEVALSISPKSWRSSIDAFLMNSFVYNPVYGTTKRLFVQDGKLDVSYTKPEWKEGLKYLNKLYSEGLITPESFTQDDNQLIQVGENPDVPLLGASTGGHQGVFTQLLGESGRWNEYKTVPVLKGPNGAQYAPTDATSLTTGSFLITNKAKNPEVALRWADGLYEYEHTLRSNYGRPDQEWRNATDGEIGINGEPAKWSELKSFGEVQNVNWAQTGPALRSNEFRLSAVSKGNDDLEVILYNETKNNYEPYKSSTYATVPPLFMTNEQATEIADLSKTVNDYVEEMLARFVTGDADVEKEWDTYLKTLDSMNLKRLITIYQEAYDAQIKK</sequence>
<feature type="compositionally biased region" description="Low complexity" evidence="1">
    <location>
        <begin position="27"/>
        <end position="49"/>
    </location>
</feature>
<evidence type="ECO:0000256" key="1">
    <source>
        <dbReference type="SAM" id="MobiDB-lite"/>
    </source>
</evidence>
<evidence type="ECO:0000313" key="3">
    <source>
        <dbReference type="EMBL" id="RED52721.1"/>
    </source>
</evidence>
<dbReference type="AlphaFoldDB" id="A0A3D9HTP1"/>
<evidence type="ECO:0000256" key="2">
    <source>
        <dbReference type="SAM" id="SignalP"/>
    </source>
</evidence>
<dbReference type="Proteomes" id="UP000256977">
    <property type="component" value="Unassembled WGS sequence"/>
</dbReference>
<dbReference type="PANTHER" id="PTHR43649">
    <property type="entry name" value="ARABINOSE-BINDING PROTEIN-RELATED"/>
    <property type="match status" value="1"/>
</dbReference>
<proteinExistence type="predicted"/>
<dbReference type="Pfam" id="PF01547">
    <property type="entry name" value="SBP_bac_1"/>
    <property type="match status" value="1"/>
</dbReference>
<organism evidence="3 4">
    <name type="scientific">Cohnella phaseoli</name>
    <dbReference type="NCBI Taxonomy" id="456490"/>
    <lineage>
        <taxon>Bacteria</taxon>
        <taxon>Bacillati</taxon>
        <taxon>Bacillota</taxon>
        <taxon>Bacilli</taxon>
        <taxon>Bacillales</taxon>
        <taxon>Paenibacillaceae</taxon>
        <taxon>Cohnella</taxon>
    </lineage>
</organism>
<keyword evidence="2" id="KW-0732">Signal</keyword>
<feature type="region of interest" description="Disordered" evidence="1">
    <location>
        <begin position="27"/>
        <end position="54"/>
    </location>
</feature>
<evidence type="ECO:0000313" key="4">
    <source>
        <dbReference type="Proteomes" id="UP000256977"/>
    </source>
</evidence>
<dbReference type="InterPro" id="IPR050490">
    <property type="entry name" value="Bact_solute-bd_prot1"/>
</dbReference>
<dbReference type="PROSITE" id="PS51257">
    <property type="entry name" value="PROKAR_LIPOPROTEIN"/>
    <property type="match status" value="1"/>
</dbReference>
<accession>A0A3D9HTP1</accession>
<feature type="signal peptide" evidence="2">
    <location>
        <begin position="1"/>
        <end position="21"/>
    </location>
</feature>
<gene>
    <name evidence="3" type="ORF">DFP98_15616</name>
</gene>
<dbReference type="InterPro" id="IPR006059">
    <property type="entry name" value="SBP"/>
</dbReference>
<dbReference type="CDD" id="cd13581">
    <property type="entry name" value="PBP2_AlgQ_like_2"/>
    <property type="match status" value="1"/>
</dbReference>
<feature type="chain" id="PRO_5039486149" evidence="2">
    <location>
        <begin position="22"/>
        <end position="563"/>
    </location>
</feature>
<name>A0A3D9HTP1_9BACL</name>
<keyword evidence="4" id="KW-1185">Reference proteome</keyword>
<dbReference type="PANTHER" id="PTHR43649:SF12">
    <property type="entry name" value="DIACETYLCHITOBIOSE BINDING PROTEIN DASA"/>
    <property type="match status" value="1"/>
</dbReference>